<proteinExistence type="predicted"/>
<sequence length="32" mass="3558">MSPHHDLYGLSHSSTPWVAATHSISRLVKKTL</sequence>
<gene>
    <name evidence="1" type="ORF">RUN1985_v1_20010</name>
</gene>
<reference evidence="1" key="1">
    <citation type="submission" date="2015-10" db="EMBL/GenBank/DDBJ databases">
        <authorList>
            <person name="Gilbert D.G."/>
        </authorList>
    </citation>
    <scope>NUCLEOTIDE SEQUENCE</scope>
    <source>
        <strain evidence="1">Phyl III-seqv23</strain>
    </source>
</reference>
<protein>
    <submittedName>
        <fullName evidence="1">Uncharacterized protein</fullName>
    </submittedName>
</protein>
<evidence type="ECO:0000313" key="1">
    <source>
        <dbReference type="EMBL" id="CUV26999.1"/>
    </source>
</evidence>
<organism evidence="1">
    <name type="scientific">Ralstonia solanacearum</name>
    <name type="common">Pseudomonas solanacearum</name>
    <dbReference type="NCBI Taxonomy" id="305"/>
    <lineage>
        <taxon>Bacteria</taxon>
        <taxon>Pseudomonadati</taxon>
        <taxon>Pseudomonadota</taxon>
        <taxon>Betaproteobacteria</taxon>
        <taxon>Burkholderiales</taxon>
        <taxon>Burkholderiaceae</taxon>
        <taxon>Ralstonia</taxon>
        <taxon>Ralstonia solanacearum species complex</taxon>
    </lineage>
</organism>
<name>A0A0S4UXS6_RALSL</name>
<dbReference type="EMBL" id="LN899824">
    <property type="protein sequence ID" value="CUV26999.1"/>
    <property type="molecule type" value="Genomic_DNA"/>
</dbReference>
<dbReference type="AlphaFoldDB" id="A0A0S4UXS6"/>
<accession>A0A0S4UXS6</accession>